<proteinExistence type="predicted"/>
<dbReference type="AlphaFoldDB" id="A0A210PRT1"/>
<protein>
    <submittedName>
        <fullName evidence="2">Uncharacterized protein</fullName>
    </submittedName>
</protein>
<feature type="compositionally biased region" description="Acidic residues" evidence="1">
    <location>
        <begin position="43"/>
        <end position="54"/>
    </location>
</feature>
<evidence type="ECO:0000313" key="3">
    <source>
        <dbReference type="Proteomes" id="UP000242188"/>
    </source>
</evidence>
<name>A0A210PRT1_MIZYE</name>
<accession>A0A210PRT1</accession>
<comment type="caution">
    <text evidence="2">The sequence shown here is derived from an EMBL/GenBank/DDBJ whole genome shotgun (WGS) entry which is preliminary data.</text>
</comment>
<keyword evidence="3" id="KW-1185">Reference proteome</keyword>
<evidence type="ECO:0000313" key="2">
    <source>
        <dbReference type="EMBL" id="OWF39217.1"/>
    </source>
</evidence>
<evidence type="ECO:0000256" key="1">
    <source>
        <dbReference type="SAM" id="MobiDB-lite"/>
    </source>
</evidence>
<dbReference type="EMBL" id="NEDP02005537">
    <property type="protein sequence ID" value="OWF39217.1"/>
    <property type="molecule type" value="Genomic_DNA"/>
</dbReference>
<reference evidence="2 3" key="1">
    <citation type="journal article" date="2017" name="Nat. Ecol. Evol.">
        <title>Scallop genome provides insights into evolution of bilaterian karyotype and development.</title>
        <authorList>
            <person name="Wang S."/>
            <person name="Zhang J."/>
            <person name="Jiao W."/>
            <person name="Li J."/>
            <person name="Xun X."/>
            <person name="Sun Y."/>
            <person name="Guo X."/>
            <person name="Huan P."/>
            <person name="Dong B."/>
            <person name="Zhang L."/>
            <person name="Hu X."/>
            <person name="Sun X."/>
            <person name="Wang J."/>
            <person name="Zhao C."/>
            <person name="Wang Y."/>
            <person name="Wang D."/>
            <person name="Huang X."/>
            <person name="Wang R."/>
            <person name="Lv J."/>
            <person name="Li Y."/>
            <person name="Zhang Z."/>
            <person name="Liu B."/>
            <person name="Lu W."/>
            <person name="Hui Y."/>
            <person name="Liang J."/>
            <person name="Zhou Z."/>
            <person name="Hou R."/>
            <person name="Li X."/>
            <person name="Liu Y."/>
            <person name="Li H."/>
            <person name="Ning X."/>
            <person name="Lin Y."/>
            <person name="Zhao L."/>
            <person name="Xing Q."/>
            <person name="Dou J."/>
            <person name="Li Y."/>
            <person name="Mao J."/>
            <person name="Guo H."/>
            <person name="Dou H."/>
            <person name="Li T."/>
            <person name="Mu C."/>
            <person name="Jiang W."/>
            <person name="Fu Q."/>
            <person name="Fu X."/>
            <person name="Miao Y."/>
            <person name="Liu J."/>
            <person name="Yu Q."/>
            <person name="Li R."/>
            <person name="Liao H."/>
            <person name="Li X."/>
            <person name="Kong Y."/>
            <person name="Jiang Z."/>
            <person name="Chourrout D."/>
            <person name="Li R."/>
            <person name="Bao Z."/>
        </authorList>
    </citation>
    <scope>NUCLEOTIDE SEQUENCE [LARGE SCALE GENOMIC DNA]</scope>
    <source>
        <strain evidence="2 3">PY_sf001</strain>
    </source>
</reference>
<feature type="region of interest" description="Disordered" evidence="1">
    <location>
        <begin position="35"/>
        <end position="66"/>
    </location>
</feature>
<gene>
    <name evidence="2" type="ORF">KP79_PYT20323</name>
</gene>
<dbReference type="Proteomes" id="UP000242188">
    <property type="component" value="Unassembled WGS sequence"/>
</dbReference>
<organism evidence="2 3">
    <name type="scientific">Mizuhopecten yessoensis</name>
    <name type="common">Japanese scallop</name>
    <name type="synonym">Patinopecten yessoensis</name>
    <dbReference type="NCBI Taxonomy" id="6573"/>
    <lineage>
        <taxon>Eukaryota</taxon>
        <taxon>Metazoa</taxon>
        <taxon>Spiralia</taxon>
        <taxon>Lophotrochozoa</taxon>
        <taxon>Mollusca</taxon>
        <taxon>Bivalvia</taxon>
        <taxon>Autobranchia</taxon>
        <taxon>Pteriomorphia</taxon>
        <taxon>Pectinida</taxon>
        <taxon>Pectinoidea</taxon>
        <taxon>Pectinidae</taxon>
        <taxon>Mizuhopecten</taxon>
    </lineage>
</organism>
<sequence>MVRKTIVNTLTVTARTSTQTTISVRTCITIVKTIKPRKNTERTDDESDVDDGLDPDFNLNENKEKTTKSRNLTLSKYVRVYSTARKIKTTYQMDGLKETGVQQPQKAQNLRYMWNFGGRHGEASDNRT</sequence>